<sequence>MMMMMDMIKRKESSKSAVASSRIIRSKEIVTKATKPIEPLIMMKDRQKIADKNFQSYSIAPKNSDGSIQSYVDDDDDDDDDDDGDDDEIAVDKNGKKSKSSSSSKSNKNNDHNRKKNDTIVRNDQKNHSFHDNHNDNDDEFQSSLSKISNQNDVVLFCECSKKNKKNDN</sequence>
<keyword evidence="3" id="KW-1185">Reference proteome</keyword>
<feature type="compositionally biased region" description="Acidic residues" evidence="1">
    <location>
        <begin position="72"/>
        <end position="89"/>
    </location>
</feature>
<organism evidence="2 3">
    <name type="scientific">Dermatophagoides farinae</name>
    <name type="common">American house dust mite</name>
    <dbReference type="NCBI Taxonomy" id="6954"/>
    <lineage>
        <taxon>Eukaryota</taxon>
        <taxon>Metazoa</taxon>
        <taxon>Ecdysozoa</taxon>
        <taxon>Arthropoda</taxon>
        <taxon>Chelicerata</taxon>
        <taxon>Arachnida</taxon>
        <taxon>Acari</taxon>
        <taxon>Acariformes</taxon>
        <taxon>Sarcoptiformes</taxon>
        <taxon>Astigmata</taxon>
        <taxon>Psoroptidia</taxon>
        <taxon>Analgoidea</taxon>
        <taxon>Pyroglyphidae</taxon>
        <taxon>Dermatophagoidinae</taxon>
        <taxon>Dermatophagoides</taxon>
    </lineage>
</organism>
<feature type="compositionally biased region" description="Basic and acidic residues" evidence="1">
    <location>
        <begin position="108"/>
        <end position="136"/>
    </location>
</feature>
<dbReference type="Proteomes" id="UP000790347">
    <property type="component" value="Unassembled WGS sequence"/>
</dbReference>
<name>A0A922ICH9_DERFA</name>
<comment type="caution">
    <text evidence="2">The sequence shown here is derived from an EMBL/GenBank/DDBJ whole genome shotgun (WGS) entry which is preliminary data.</text>
</comment>
<protein>
    <submittedName>
        <fullName evidence="2">Uncharacterized protein</fullName>
    </submittedName>
</protein>
<evidence type="ECO:0000313" key="2">
    <source>
        <dbReference type="EMBL" id="KAH9527550.1"/>
    </source>
</evidence>
<dbReference type="AlphaFoldDB" id="A0A922ICH9"/>
<accession>A0A922ICH9</accession>
<dbReference type="EMBL" id="ASGP02000001">
    <property type="protein sequence ID" value="KAH9527550.1"/>
    <property type="molecule type" value="Genomic_DNA"/>
</dbReference>
<reference evidence="2" key="1">
    <citation type="submission" date="2013-05" db="EMBL/GenBank/DDBJ databases">
        <authorList>
            <person name="Yim A.K.Y."/>
            <person name="Chan T.F."/>
            <person name="Ji K.M."/>
            <person name="Liu X.Y."/>
            <person name="Zhou J.W."/>
            <person name="Li R.Q."/>
            <person name="Yang K.Y."/>
            <person name="Li J."/>
            <person name="Li M."/>
            <person name="Law P.T.W."/>
            <person name="Wu Y.L."/>
            <person name="Cai Z.L."/>
            <person name="Qin H."/>
            <person name="Bao Y."/>
            <person name="Leung R.K.K."/>
            <person name="Ng P.K.S."/>
            <person name="Zou J."/>
            <person name="Zhong X.J."/>
            <person name="Ran P.X."/>
            <person name="Zhong N.S."/>
            <person name="Liu Z.G."/>
            <person name="Tsui S.K.W."/>
        </authorList>
    </citation>
    <scope>NUCLEOTIDE SEQUENCE</scope>
    <source>
        <strain evidence="2">Derf</strain>
        <tissue evidence="2">Whole organism</tissue>
    </source>
</reference>
<gene>
    <name evidence="2" type="ORF">DERF_001559</name>
</gene>
<evidence type="ECO:0000256" key="1">
    <source>
        <dbReference type="SAM" id="MobiDB-lite"/>
    </source>
</evidence>
<feature type="region of interest" description="Disordered" evidence="1">
    <location>
        <begin position="52"/>
        <end position="148"/>
    </location>
</feature>
<reference evidence="2" key="2">
    <citation type="journal article" date="2022" name="Res Sq">
        <title>Comparative Genomics Reveals Insights into the Divergent Evolution of Astigmatic Mites and Household Pest Adaptations.</title>
        <authorList>
            <person name="Xiong Q."/>
            <person name="Wan A.T.-Y."/>
            <person name="Liu X.-Y."/>
            <person name="Fung C.S.-H."/>
            <person name="Xiao X."/>
            <person name="Malainual N."/>
            <person name="Hou J."/>
            <person name="Wang L."/>
            <person name="Wang M."/>
            <person name="Yang K."/>
            <person name="Cui Y."/>
            <person name="Leung E."/>
            <person name="Nong W."/>
            <person name="Shin S.-K."/>
            <person name="Au S."/>
            <person name="Jeong K.Y."/>
            <person name="Chew F.T."/>
            <person name="Hui J."/>
            <person name="Leung T.F."/>
            <person name="Tungtrongchitr A."/>
            <person name="Zhong N."/>
            <person name="Liu Z."/>
            <person name="Tsui S."/>
        </authorList>
    </citation>
    <scope>NUCLEOTIDE SEQUENCE</scope>
    <source>
        <strain evidence="2">Derf</strain>
        <tissue evidence="2">Whole organism</tissue>
    </source>
</reference>
<feature type="region of interest" description="Disordered" evidence="1">
    <location>
        <begin position="1"/>
        <end position="21"/>
    </location>
</feature>
<proteinExistence type="predicted"/>
<evidence type="ECO:0000313" key="3">
    <source>
        <dbReference type="Proteomes" id="UP000790347"/>
    </source>
</evidence>